<keyword evidence="3" id="KW-1003">Cell membrane</keyword>
<keyword evidence="9" id="KW-1185">Reference proteome</keyword>
<evidence type="ECO:0000256" key="5">
    <source>
        <dbReference type="ARBA" id="ARBA00022989"/>
    </source>
</evidence>
<dbReference type="PANTHER" id="PTHR43663:SF1">
    <property type="entry name" value="CHROMATE TRANSPORTER"/>
    <property type="match status" value="1"/>
</dbReference>
<accession>A0ABW4KK38</accession>
<organism evidence="8 9">
    <name type="scientific">Siminovitchia sediminis</name>
    <dbReference type="NCBI Taxonomy" id="1274353"/>
    <lineage>
        <taxon>Bacteria</taxon>
        <taxon>Bacillati</taxon>
        <taxon>Bacillota</taxon>
        <taxon>Bacilli</taxon>
        <taxon>Bacillales</taxon>
        <taxon>Bacillaceae</taxon>
        <taxon>Siminovitchia</taxon>
    </lineage>
</organism>
<comment type="similarity">
    <text evidence="2">Belongs to the chromate ion transporter (CHR) (TC 2.A.51) family.</text>
</comment>
<dbReference type="EMBL" id="JBHUEO010000032">
    <property type="protein sequence ID" value="MFD1707427.1"/>
    <property type="molecule type" value="Genomic_DNA"/>
</dbReference>
<proteinExistence type="inferred from homology"/>
<evidence type="ECO:0000256" key="6">
    <source>
        <dbReference type="ARBA" id="ARBA00023136"/>
    </source>
</evidence>
<dbReference type="PANTHER" id="PTHR43663">
    <property type="entry name" value="CHROMATE TRANSPORT PROTEIN-RELATED"/>
    <property type="match status" value="1"/>
</dbReference>
<evidence type="ECO:0000313" key="9">
    <source>
        <dbReference type="Proteomes" id="UP001597301"/>
    </source>
</evidence>
<dbReference type="Proteomes" id="UP001597301">
    <property type="component" value="Unassembled WGS sequence"/>
</dbReference>
<gene>
    <name evidence="8" type="ORF">ACFSCZ_11885</name>
</gene>
<dbReference type="RefSeq" id="WP_380774149.1">
    <property type="nucleotide sequence ID" value="NZ_JBHUEO010000032.1"/>
</dbReference>
<reference evidence="9" key="1">
    <citation type="journal article" date="2019" name="Int. J. Syst. Evol. Microbiol.">
        <title>The Global Catalogue of Microorganisms (GCM) 10K type strain sequencing project: providing services to taxonomists for standard genome sequencing and annotation.</title>
        <authorList>
            <consortium name="The Broad Institute Genomics Platform"/>
            <consortium name="The Broad Institute Genome Sequencing Center for Infectious Disease"/>
            <person name="Wu L."/>
            <person name="Ma J."/>
        </authorList>
    </citation>
    <scope>NUCLEOTIDE SEQUENCE [LARGE SCALE GENOMIC DNA]</scope>
    <source>
        <strain evidence="9">CGMCC 1.12295</strain>
    </source>
</reference>
<evidence type="ECO:0000256" key="3">
    <source>
        <dbReference type="ARBA" id="ARBA00022475"/>
    </source>
</evidence>
<evidence type="ECO:0000256" key="1">
    <source>
        <dbReference type="ARBA" id="ARBA00004651"/>
    </source>
</evidence>
<dbReference type="InterPro" id="IPR003370">
    <property type="entry name" value="Chromate_transpt"/>
</dbReference>
<dbReference type="InterPro" id="IPR052518">
    <property type="entry name" value="CHR_Transporter"/>
</dbReference>
<evidence type="ECO:0000256" key="7">
    <source>
        <dbReference type="SAM" id="Phobius"/>
    </source>
</evidence>
<feature type="transmembrane region" description="Helical" evidence="7">
    <location>
        <begin position="12"/>
        <end position="33"/>
    </location>
</feature>
<comment type="caution">
    <text evidence="8">The sequence shown here is derived from an EMBL/GenBank/DDBJ whole genome shotgun (WGS) entry which is preliminary data.</text>
</comment>
<evidence type="ECO:0000256" key="4">
    <source>
        <dbReference type="ARBA" id="ARBA00022692"/>
    </source>
</evidence>
<feature type="transmembrane region" description="Helical" evidence="7">
    <location>
        <begin position="119"/>
        <end position="140"/>
    </location>
</feature>
<evidence type="ECO:0000256" key="2">
    <source>
        <dbReference type="ARBA" id="ARBA00005262"/>
    </source>
</evidence>
<comment type="subcellular location">
    <subcellularLocation>
        <location evidence="1">Cell membrane</location>
        <topology evidence="1">Multi-pass membrane protein</topology>
    </subcellularLocation>
</comment>
<evidence type="ECO:0000313" key="8">
    <source>
        <dbReference type="EMBL" id="MFD1707427.1"/>
    </source>
</evidence>
<feature type="transmembrane region" description="Helical" evidence="7">
    <location>
        <begin position="82"/>
        <end position="107"/>
    </location>
</feature>
<keyword evidence="4 7" id="KW-0812">Transmembrane</keyword>
<name>A0ABW4KK38_9BACI</name>
<keyword evidence="6 7" id="KW-0472">Membrane</keyword>
<feature type="transmembrane region" description="Helical" evidence="7">
    <location>
        <begin position="146"/>
        <end position="177"/>
    </location>
</feature>
<sequence length="192" mass="20777">MNKNRLYLLLQLFWAFMKISPVTFGGGFVMMPLMKKEVVEKKKWLKDEEIIDSFALAQSAPGSVAVNAAAFVGYRVGGVSGALLATFGMMIPTFIIVIILSLLFIAVRDNPHVEAAFMGIRPAVVALILYAAWGTVRSAITDTFTLALMIVALFLLAILHVHPVLMIVAGIVSGIVIKKTKAPKEKSASADK</sequence>
<keyword evidence="5 7" id="KW-1133">Transmembrane helix</keyword>
<dbReference type="Pfam" id="PF02417">
    <property type="entry name" value="Chromate_transp"/>
    <property type="match status" value="1"/>
</dbReference>
<protein>
    <submittedName>
        <fullName evidence="8">Chromate transporter</fullName>
    </submittedName>
</protein>